<dbReference type="RefSeq" id="WP_272735043.1">
    <property type="nucleotide sequence ID" value="NZ_CP116942.1"/>
</dbReference>
<dbReference type="Proteomes" id="UP001216390">
    <property type="component" value="Chromosome"/>
</dbReference>
<organism evidence="1 2">
    <name type="scientific">Iamia majanohamensis</name>
    <dbReference type="NCBI Taxonomy" id="467976"/>
    <lineage>
        <taxon>Bacteria</taxon>
        <taxon>Bacillati</taxon>
        <taxon>Actinomycetota</taxon>
        <taxon>Acidimicrobiia</taxon>
        <taxon>Acidimicrobiales</taxon>
        <taxon>Iamiaceae</taxon>
        <taxon>Iamia</taxon>
    </lineage>
</organism>
<sequence>MPDAPAPTPLDALDGDLVPGVTGRGLLTGVALASEGLRVAKLAGTEVLAVADATADRTFDVLDELADELAGPFAPMAKAPTSIGRAAFEAGSTGARRVLATA</sequence>
<evidence type="ECO:0000313" key="2">
    <source>
        <dbReference type="Proteomes" id="UP001216390"/>
    </source>
</evidence>
<gene>
    <name evidence="1" type="ORF">PO878_13525</name>
</gene>
<dbReference type="AlphaFoldDB" id="A0AAE9Y6Z5"/>
<dbReference type="EMBL" id="CP116942">
    <property type="protein sequence ID" value="WCO65518.1"/>
    <property type="molecule type" value="Genomic_DNA"/>
</dbReference>
<keyword evidence="2" id="KW-1185">Reference proteome</keyword>
<reference evidence="1" key="1">
    <citation type="submission" date="2023-01" db="EMBL/GenBank/DDBJ databases">
        <title>The diversity of Class Acidimicrobiia in South China Sea sediment environments and the proposal of Iamia marina sp. nov., a novel species of the genus Iamia.</title>
        <authorList>
            <person name="He Y."/>
            <person name="Tian X."/>
        </authorList>
    </citation>
    <scope>NUCLEOTIDE SEQUENCE</scope>
    <source>
        <strain evidence="1">DSM 19957</strain>
    </source>
</reference>
<accession>A0AAE9Y6Z5</accession>
<name>A0AAE9Y6Z5_9ACTN</name>
<dbReference type="KEGG" id="ima:PO878_13525"/>
<evidence type="ECO:0000313" key="1">
    <source>
        <dbReference type="EMBL" id="WCO65518.1"/>
    </source>
</evidence>
<proteinExistence type="predicted"/>
<protein>
    <submittedName>
        <fullName evidence="1">Uncharacterized protein</fullName>
    </submittedName>
</protein>